<dbReference type="RefSeq" id="WP_010018311.1">
    <property type="nucleotide sequence ID" value="NZ_CAJJMR010000011.1"/>
</dbReference>
<proteinExistence type="predicted"/>
<evidence type="ECO:0000256" key="1">
    <source>
        <dbReference type="SAM" id="Phobius"/>
    </source>
</evidence>
<name>A0A4R5NGH6_9LACO</name>
<gene>
    <name evidence="2" type="ORF">C5L30_000551</name>
</gene>
<sequence>MRRMIRMLLIVMAAALVVGIVSTLKLNMLVQSLIYAVVVGLVIYAIAKKVDK</sequence>
<dbReference type="EMBL" id="PUFN01000009">
    <property type="protein sequence ID" value="TDG73612.1"/>
    <property type="molecule type" value="Genomic_DNA"/>
</dbReference>
<keyword evidence="1" id="KW-0472">Membrane</keyword>
<dbReference type="Proteomes" id="UP000295257">
    <property type="component" value="Unassembled WGS sequence"/>
</dbReference>
<keyword evidence="1" id="KW-0812">Transmembrane</keyword>
<dbReference type="AlphaFoldDB" id="A0A4R5NGH6"/>
<organism evidence="2 3">
    <name type="scientific">Companilactobacillus farciminis</name>
    <dbReference type="NCBI Taxonomy" id="1612"/>
    <lineage>
        <taxon>Bacteria</taxon>
        <taxon>Bacillati</taxon>
        <taxon>Bacillota</taxon>
        <taxon>Bacilli</taxon>
        <taxon>Lactobacillales</taxon>
        <taxon>Lactobacillaceae</taxon>
        <taxon>Companilactobacillus</taxon>
    </lineage>
</organism>
<reference evidence="2 3" key="1">
    <citation type="journal article" date="2019" name="Appl. Microbiol. Biotechnol.">
        <title>Uncovering carbohydrate metabolism through a genotype-phenotype association study of 56 lactic acid bacteria genomes.</title>
        <authorList>
            <person name="Buron-Moles G."/>
            <person name="Chailyan A."/>
            <person name="Dolejs I."/>
            <person name="Forster J."/>
            <person name="Miks M.H."/>
        </authorList>
    </citation>
    <scope>NUCLEOTIDE SEQUENCE [LARGE SCALE GENOMIC DNA]</scope>
    <source>
        <strain evidence="2 3">ATCC 29644</strain>
    </source>
</reference>
<evidence type="ECO:0000313" key="3">
    <source>
        <dbReference type="Proteomes" id="UP000295257"/>
    </source>
</evidence>
<feature type="transmembrane region" description="Helical" evidence="1">
    <location>
        <begin position="29"/>
        <end position="47"/>
    </location>
</feature>
<protein>
    <submittedName>
        <fullName evidence="2">Uncharacterized protein</fullName>
    </submittedName>
</protein>
<comment type="caution">
    <text evidence="2">The sequence shown here is derived from an EMBL/GenBank/DDBJ whole genome shotgun (WGS) entry which is preliminary data.</text>
</comment>
<keyword evidence="1" id="KW-1133">Transmembrane helix</keyword>
<evidence type="ECO:0000313" key="2">
    <source>
        <dbReference type="EMBL" id="TDG73612.1"/>
    </source>
</evidence>
<keyword evidence="3" id="KW-1185">Reference proteome</keyword>
<accession>A0A4R5NGH6</accession>